<dbReference type="SUPFAM" id="SSF48371">
    <property type="entry name" value="ARM repeat"/>
    <property type="match status" value="1"/>
</dbReference>
<name>A0A4V4H3P5_MUSBA</name>
<feature type="compositionally biased region" description="Basic and acidic residues" evidence="4">
    <location>
        <begin position="1"/>
        <end position="19"/>
    </location>
</feature>
<comment type="caution">
    <text evidence="5">The sequence shown here is derived from an EMBL/GenBank/DDBJ whole genome shotgun (WGS) entry which is preliminary data.</text>
</comment>
<dbReference type="Proteomes" id="UP000317650">
    <property type="component" value="Chromosome 6"/>
</dbReference>
<dbReference type="EMBL" id="PYDT01000009">
    <property type="protein sequence ID" value="THU49076.1"/>
    <property type="molecule type" value="Genomic_DNA"/>
</dbReference>
<dbReference type="PANTHER" id="PTHR23424">
    <property type="entry name" value="SERUM AMYLOID A"/>
    <property type="match status" value="1"/>
</dbReference>
<dbReference type="InterPro" id="IPR011989">
    <property type="entry name" value="ARM-like"/>
</dbReference>
<dbReference type="PANTHER" id="PTHR23424:SF23">
    <property type="entry name" value="PROTEIN SAAL1"/>
    <property type="match status" value="1"/>
</dbReference>
<keyword evidence="2" id="KW-0539">Nucleus</keyword>
<evidence type="ECO:0000313" key="6">
    <source>
        <dbReference type="Proteomes" id="UP000317650"/>
    </source>
</evidence>
<protein>
    <submittedName>
        <fullName evidence="5">Uncharacterized protein</fullName>
    </submittedName>
</protein>
<dbReference type="InterPro" id="IPR016024">
    <property type="entry name" value="ARM-type_fold"/>
</dbReference>
<accession>A0A4V4H3P5</accession>
<gene>
    <name evidence="5" type="ORF">C4D60_Mb06t05750</name>
</gene>
<comment type="subcellular location">
    <subcellularLocation>
        <location evidence="1">Nucleus</location>
    </subcellularLocation>
</comment>
<dbReference type="STRING" id="52838.A0A4V4H3P5"/>
<dbReference type="GO" id="GO:0005634">
    <property type="term" value="C:nucleus"/>
    <property type="evidence" value="ECO:0007669"/>
    <property type="project" value="UniProtKB-SubCell"/>
</dbReference>
<reference evidence="5 6" key="1">
    <citation type="journal article" date="2019" name="Nat. Plants">
        <title>Genome sequencing of Musa balbisiana reveals subgenome evolution and function divergence in polyploid bananas.</title>
        <authorList>
            <person name="Yao X."/>
        </authorList>
    </citation>
    <scope>NUCLEOTIDE SEQUENCE [LARGE SCALE GENOMIC DNA]</scope>
    <source>
        <strain evidence="6">cv. DH-PKW</strain>
        <tissue evidence="5">Leaves</tissue>
    </source>
</reference>
<keyword evidence="6" id="KW-1185">Reference proteome</keyword>
<proteinExistence type="inferred from homology"/>
<dbReference type="InterPro" id="IPR052464">
    <property type="entry name" value="Synovial_Prolif_Regulator"/>
</dbReference>
<comment type="similarity">
    <text evidence="3">Belongs to the SAAL1 family.</text>
</comment>
<dbReference type="AlphaFoldDB" id="A0A4V4H3P5"/>
<organism evidence="5 6">
    <name type="scientific">Musa balbisiana</name>
    <name type="common">Banana</name>
    <dbReference type="NCBI Taxonomy" id="52838"/>
    <lineage>
        <taxon>Eukaryota</taxon>
        <taxon>Viridiplantae</taxon>
        <taxon>Streptophyta</taxon>
        <taxon>Embryophyta</taxon>
        <taxon>Tracheophyta</taxon>
        <taxon>Spermatophyta</taxon>
        <taxon>Magnoliopsida</taxon>
        <taxon>Liliopsida</taxon>
        <taxon>Zingiberales</taxon>
        <taxon>Musaceae</taxon>
        <taxon>Musa</taxon>
    </lineage>
</organism>
<evidence type="ECO:0000256" key="2">
    <source>
        <dbReference type="ARBA" id="ARBA00023242"/>
    </source>
</evidence>
<evidence type="ECO:0000256" key="4">
    <source>
        <dbReference type="SAM" id="MobiDB-lite"/>
    </source>
</evidence>
<evidence type="ECO:0000313" key="5">
    <source>
        <dbReference type="EMBL" id="THU49076.1"/>
    </source>
</evidence>
<dbReference type="Gene3D" id="1.25.10.10">
    <property type="entry name" value="Leucine-rich Repeat Variant"/>
    <property type="match status" value="1"/>
</dbReference>
<evidence type="ECO:0000256" key="1">
    <source>
        <dbReference type="ARBA" id="ARBA00004123"/>
    </source>
</evidence>
<sequence length="512" mass="56991">MAPAREEEGSRATEEKESENYVEEEAGGDDEDEAQEDAPSHLPLAPRSEILDIPTTVDPSYIISLIRRLLPHNSREGTQSQVTDNSATSVMGCEMKWELGNEERSDVLDDKQSLTEDTKDPWEDCGCVLWDLAASKSNAELMVNNLILEVLLTNLHVTDSFRVMEICLGIIGNLACHENVSNAIVSTNGLVETIVDQLFRDDSACLSEAFRLLAVSLQTSNFMSFAEALQPDQILSRILWIIGNTLNSTLLEKSIDFLLAIIYNQEVRVILLQPLVKLGLPNLIVSLLASETNKSTEVNQPERFFIVDLILRLVEELSTADNYSDVISSNGDLFRLVCEVVKLPDKFEVASLCVSAVIIIANTLADEQHLILGILNDFQFLQGLFDVLPFVSDDSQARNAFWCILARLFHQVDENVSTTSNLHQFVLLLLDKSFLIEEDLDSHLVDNPGDNSSSCVVEGKSYAVTTCLKRIACILEKWNKDGAANLEKDDSWDENHGGKARKLLSYCLKYSS</sequence>
<feature type="compositionally biased region" description="Acidic residues" evidence="4">
    <location>
        <begin position="20"/>
        <end position="36"/>
    </location>
</feature>
<feature type="region of interest" description="Disordered" evidence="4">
    <location>
        <begin position="1"/>
        <end position="47"/>
    </location>
</feature>
<evidence type="ECO:0000256" key="3">
    <source>
        <dbReference type="ARBA" id="ARBA00038401"/>
    </source>
</evidence>